<keyword evidence="2" id="KW-1185">Reference proteome</keyword>
<evidence type="ECO:0000313" key="2">
    <source>
        <dbReference type="Proteomes" id="UP000326950"/>
    </source>
</evidence>
<evidence type="ECO:0000313" key="1">
    <source>
        <dbReference type="EMBL" id="KAE8164785.1"/>
    </source>
</evidence>
<protein>
    <submittedName>
        <fullName evidence="1">Uncharacterized protein</fullName>
    </submittedName>
</protein>
<reference evidence="1 2" key="1">
    <citation type="submission" date="2019-04" db="EMBL/GenBank/DDBJ databases">
        <title>Friends and foes A comparative genomics study of 23 Aspergillus species from section Flavi.</title>
        <authorList>
            <consortium name="DOE Joint Genome Institute"/>
            <person name="Kjaerbolling I."/>
            <person name="Vesth T."/>
            <person name="Frisvad J.C."/>
            <person name="Nybo J.L."/>
            <person name="Theobald S."/>
            <person name="Kildgaard S."/>
            <person name="Isbrandt T."/>
            <person name="Kuo A."/>
            <person name="Sato A."/>
            <person name="Lyhne E.K."/>
            <person name="Kogle M.E."/>
            <person name="Wiebenga A."/>
            <person name="Kun R.S."/>
            <person name="Lubbers R.J."/>
            <person name="Makela M.R."/>
            <person name="Barry K."/>
            <person name="Chovatia M."/>
            <person name="Clum A."/>
            <person name="Daum C."/>
            <person name="Haridas S."/>
            <person name="He G."/>
            <person name="LaButti K."/>
            <person name="Lipzen A."/>
            <person name="Mondo S."/>
            <person name="Riley R."/>
            <person name="Salamov A."/>
            <person name="Simmons B.A."/>
            <person name="Magnuson J.K."/>
            <person name="Henrissat B."/>
            <person name="Mortensen U.H."/>
            <person name="Larsen T.O."/>
            <person name="Devries R.P."/>
            <person name="Grigoriev I.V."/>
            <person name="Machida M."/>
            <person name="Baker S.E."/>
            <person name="Andersen M.R."/>
        </authorList>
    </citation>
    <scope>NUCLEOTIDE SEQUENCE [LARGE SCALE GENOMIC DNA]</scope>
    <source>
        <strain evidence="1 2">CBS 117626</strain>
    </source>
</reference>
<organism evidence="1 2">
    <name type="scientific">Aspergillus tamarii</name>
    <dbReference type="NCBI Taxonomy" id="41984"/>
    <lineage>
        <taxon>Eukaryota</taxon>
        <taxon>Fungi</taxon>
        <taxon>Dikarya</taxon>
        <taxon>Ascomycota</taxon>
        <taxon>Pezizomycotina</taxon>
        <taxon>Eurotiomycetes</taxon>
        <taxon>Eurotiomycetidae</taxon>
        <taxon>Eurotiales</taxon>
        <taxon>Aspergillaceae</taxon>
        <taxon>Aspergillus</taxon>
        <taxon>Aspergillus subgen. Circumdati</taxon>
    </lineage>
</organism>
<dbReference type="Proteomes" id="UP000326950">
    <property type="component" value="Unassembled WGS sequence"/>
</dbReference>
<dbReference type="OrthoDB" id="5401170at2759"/>
<sequence>MTENTFFDQWAGRKIDFPSFGPSTWTLTALISEKNTQEGSDNYWRDGCVGSAFGTFLCQDTANNNQQGVMKIIMQIPCEGPEHQPADMRARQASTSYENDLDITSQVYALEILTDHGCESTPGILARKEDLQKEIDLVPGGYIIYVLMNYLPGKQLSKGFFWNIEYSVREEIRQAFKTAWL</sequence>
<dbReference type="EMBL" id="ML738605">
    <property type="protein sequence ID" value="KAE8164785.1"/>
    <property type="molecule type" value="Genomic_DNA"/>
</dbReference>
<name>A0A5N6V1H5_ASPTM</name>
<proteinExistence type="predicted"/>
<gene>
    <name evidence="1" type="ORF">BDV40DRAFT_298104</name>
</gene>
<dbReference type="AlphaFoldDB" id="A0A5N6V1H5"/>
<accession>A0A5N6V1H5</accession>